<dbReference type="InterPro" id="IPR027417">
    <property type="entry name" value="P-loop_NTPase"/>
</dbReference>
<accession>A0ABM7F6Q0</accession>
<evidence type="ECO:0000313" key="2">
    <source>
        <dbReference type="Proteomes" id="UP001321542"/>
    </source>
</evidence>
<proteinExistence type="predicted"/>
<name>A0ABM7F6Q0_9ACTN</name>
<dbReference type="EMBL" id="AP018448">
    <property type="protein sequence ID" value="BBC31577.1"/>
    <property type="molecule type" value="Genomic_DNA"/>
</dbReference>
<reference evidence="1 2" key="2">
    <citation type="journal article" date="2023" name="ChemBioChem">
        <title>Acyltransferase Domain Exchange between Two Independent Type I Polyketide Synthases in the Same Producer Strain of Macrolide Antibiotics.</title>
        <authorList>
            <person name="Kudo F."/>
            <person name="Kishikawa K."/>
            <person name="Tsuboi K."/>
            <person name="Kido T."/>
            <person name="Usui T."/>
            <person name="Hashimoto J."/>
            <person name="Shin-Ya K."/>
            <person name="Miyanaga A."/>
            <person name="Eguchi T."/>
        </authorList>
    </citation>
    <scope>NUCLEOTIDE SEQUENCE [LARGE SCALE GENOMIC DNA]</scope>
    <source>
        <strain evidence="1 2">A-8890</strain>
    </source>
</reference>
<dbReference type="Proteomes" id="UP001321542">
    <property type="component" value="Chromosome"/>
</dbReference>
<sequence length="130" mass="13276">MGGYAGEDGAVRNSVSGDAVVHGHSVQAQVIESLTFAAPQGYRPPVPRQLPSSNHLFVNRAAELGALTDALTSSRLISVSGLGGVGKTQLVTRWASTTGAEHFPDGELYADLERSAGVAAAAEESAGEDG</sequence>
<keyword evidence="2" id="KW-1185">Reference proteome</keyword>
<evidence type="ECO:0000313" key="1">
    <source>
        <dbReference type="EMBL" id="BBC31577.1"/>
    </source>
</evidence>
<gene>
    <name evidence="1" type="ORF">SGFS_028710</name>
</gene>
<dbReference type="Gene3D" id="3.40.50.300">
    <property type="entry name" value="P-loop containing nucleotide triphosphate hydrolases"/>
    <property type="match status" value="1"/>
</dbReference>
<reference evidence="1 2" key="1">
    <citation type="journal article" date="2010" name="ChemBioChem">
        <title>Cloning and characterization of the biosynthetic gene cluster of 16-membered macrolide antibiotic FD-891: involvement of a dual functional cytochrome P450 monooxygenase catalyzing epoxidation and hydroxylation.</title>
        <authorList>
            <person name="Kudo F."/>
            <person name="Motegi A."/>
            <person name="Mizoue K."/>
            <person name="Eguchi T."/>
        </authorList>
    </citation>
    <scope>NUCLEOTIDE SEQUENCE [LARGE SCALE GENOMIC DNA]</scope>
    <source>
        <strain evidence="1 2">A-8890</strain>
    </source>
</reference>
<organism evidence="1 2">
    <name type="scientific">Streptomyces graminofaciens</name>
    <dbReference type="NCBI Taxonomy" id="68212"/>
    <lineage>
        <taxon>Bacteria</taxon>
        <taxon>Bacillati</taxon>
        <taxon>Actinomycetota</taxon>
        <taxon>Actinomycetes</taxon>
        <taxon>Kitasatosporales</taxon>
        <taxon>Streptomycetaceae</taxon>
        <taxon>Streptomyces</taxon>
    </lineage>
</organism>
<dbReference type="SUPFAM" id="SSF52540">
    <property type="entry name" value="P-loop containing nucleoside triphosphate hydrolases"/>
    <property type="match status" value="1"/>
</dbReference>
<protein>
    <submittedName>
        <fullName evidence="1">Uncharacterized protein</fullName>
    </submittedName>
</protein>